<dbReference type="EMBL" id="JAHQIW010007390">
    <property type="protein sequence ID" value="KAJ1374058.1"/>
    <property type="molecule type" value="Genomic_DNA"/>
</dbReference>
<feature type="transmembrane region" description="Helical" evidence="1">
    <location>
        <begin position="42"/>
        <end position="65"/>
    </location>
</feature>
<comment type="caution">
    <text evidence="2">The sequence shown here is derived from an EMBL/GenBank/DDBJ whole genome shotgun (WGS) entry which is preliminary data.</text>
</comment>
<dbReference type="Proteomes" id="UP001196413">
    <property type="component" value="Unassembled WGS sequence"/>
</dbReference>
<organism evidence="2 3">
    <name type="scientific">Parelaphostrongylus tenuis</name>
    <name type="common">Meningeal worm</name>
    <dbReference type="NCBI Taxonomy" id="148309"/>
    <lineage>
        <taxon>Eukaryota</taxon>
        <taxon>Metazoa</taxon>
        <taxon>Ecdysozoa</taxon>
        <taxon>Nematoda</taxon>
        <taxon>Chromadorea</taxon>
        <taxon>Rhabditida</taxon>
        <taxon>Rhabditina</taxon>
        <taxon>Rhabditomorpha</taxon>
        <taxon>Strongyloidea</taxon>
        <taxon>Metastrongylidae</taxon>
        <taxon>Parelaphostrongylus</taxon>
    </lineage>
</organism>
<proteinExistence type="predicted"/>
<protein>
    <submittedName>
        <fullName evidence="2">Uncharacterized protein</fullName>
    </submittedName>
</protein>
<dbReference type="AlphaFoldDB" id="A0AAD5RDF8"/>
<accession>A0AAD5RDF8</accession>
<sequence length="104" mass="11232">MKPGDIASYQLVHSDSLRNSRGHTVVTNSDTERRPMVSAPPLLLFVWSLGDVVFAVPSVPVCAVVRSKITCVDKELRCPGTSQSSVTGSCYLLFLSHAITTGLR</sequence>
<keyword evidence="3" id="KW-1185">Reference proteome</keyword>
<gene>
    <name evidence="2" type="ORF">KIN20_036651</name>
</gene>
<reference evidence="2" key="1">
    <citation type="submission" date="2021-06" db="EMBL/GenBank/DDBJ databases">
        <title>Parelaphostrongylus tenuis whole genome reference sequence.</title>
        <authorList>
            <person name="Garwood T.J."/>
            <person name="Larsen P.A."/>
            <person name="Fountain-Jones N.M."/>
            <person name="Garbe J.R."/>
            <person name="Macchietto M.G."/>
            <person name="Kania S.A."/>
            <person name="Gerhold R.W."/>
            <person name="Richards J.E."/>
            <person name="Wolf T.M."/>
        </authorList>
    </citation>
    <scope>NUCLEOTIDE SEQUENCE</scope>
    <source>
        <strain evidence="2">MNPRO001-30</strain>
        <tissue evidence="2">Meninges</tissue>
    </source>
</reference>
<keyword evidence="1" id="KW-0472">Membrane</keyword>
<name>A0AAD5RDF8_PARTN</name>
<keyword evidence="1" id="KW-1133">Transmembrane helix</keyword>
<keyword evidence="1" id="KW-0812">Transmembrane</keyword>
<evidence type="ECO:0000313" key="2">
    <source>
        <dbReference type="EMBL" id="KAJ1374058.1"/>
    </source>
</evidence>
<evidence type="ECO:0000313" key="3">
    <source>
        <dbReference type="Proteomes" id="UP001196413"/>
    </source>
</evidence>
<evidence type="ECO:0000256" key="1">
    <source>
        <dbReference type="SAM" id="Phobius"/>
    </source>
</evidence>